<comment type="similarity">
    <text evidence="3">Belongs to the hunchback C2H2-type zinc-finger protein family.</text>
</comment>
<feature type="region of interest" description="Disordered" evidence="14">
    <location>
        <begin position="215"/>
        <end position="237"/>
    </location>
</feature>
<keyword evidence="17" id="KW-1185">Reference proteome</keyword>
<evidence type="ECO:0000256" key="10">
    <source>
        <dbReference type="ARBA" id="ARBA00022833"/>
    </source>
</evidence>
<dbReference type="PANTHER" id="PTHR24404">
    <property type="entry name" value="ZINC FINGER PROTEIN"/>
    <property type="match status" value="1"/>
</dbReference>
<dbReference type="FunFam" id="3.30.160.60:FF:001301">
    <property type="entry name" value="Blast:Protein hunchback"/>
    <property type="match status" value="1"/>
</dbReference>
<dbReference type="GO" id="GO:0000122">
    <property type="term" value="P:negative regulation of transcription by RNA polymerase II"/>
    <property type="evidence" value="ECO:0007669"/>
    <property type="project" value="UniProtKB-ARBA"/>
</dbReference>
<evidence type="ECO:0000256" key="4">
    <source>
        <dbReference type="ARBA" id="ARBA00013638"/>
    </source>
</evidence>
<dbReference type="Gene3D" id="3.30.160.60">
    <property type="entry name" value="Classic Zinc Finger"/>
    <property type="match status" value="3"/>
</dbReference>
<keyword evidence="9 13" id="KW-0863">Zinc-finger</keyword>
<dbReference type="FunFam" id="3.30.160.60:FF:001482">
    <property type="entry name" value="Hunchback"/>
    <property type="match status" value="1"/>
</dbReference>
<comment type="subcellular location">
    <subcellularLocation>
        <location evidence="2">Nucleus</location>
    </subcellularLocation>
</comment>
<dbReference type="GO" id="GO:0040034">
    <property type="term" value="P:regulation of development, heterochronic"/>
    <property type="evidence" value="ECO:0007669"/>
    <property type="project" value="UniProtKB-ARBA"/>
</dbReference>
<evidence type="ECO:0000256" key="2">
    <source>
        <dbReference type="ARBA" id="ARBA00004123"/>
    </source>
</evidence>
<reference evidence="16" key="1">
    <citation type="submission" date="2022-03" db="EMBL/GenBank/DDBJ databases">
        <authorList>
            <person name="Sayadi A."/>
        </authorList>
    </citation>
    <scope>NUCLEOTIDE SEQUENCE</scope>
</reference>
<evidence type="ECO:0000256" key="7">
    <source>
        <dbReference type="ARBA" id="ARBA00022723"/>
    </source>
</evidence>
<feature type="region of interest" description="Disordered" evidence="14">
    <location>
        <begin position="45"/>
        <end position="102"/>
    </location>
</feature>
<dbReference type="AlphaFoldDB" id="A0A9P0LHY3"/>
<name>A0A9P0LHY3_ACAOB</name>
<feature type="region of interest" description="Disordered" evidence="14">
    <location>
        <begin position="381"/>
        <end position="403"/>
    </location>
</feature>
<feature type="compositionally biased region" description="Basic and acidic residues" evidence="14">
    <location>
        <begin position="456"/>
        <end position="486"/>
    </location>
</feature>
<evidence type="ECO:0000313" key="17">
    <source>
        <dbReference type="Proteomes" id="UP001152888"/>
    </source>
</evidence>
<keyword evidence="7" id="KW-0479">Metal-binding</keyword>
<evidence type="ECO:0000256" key="5">
    <source>
        <dbReference type="ARBA" id="ARBA00022473"/>
    </source>
</evidence>
<feature type="compositionally biased region" description="Basic and acidic residues" evidence="14">
    <location>
        <begin position="180"/>
        <end position="191"/>
    </location>
</feature>
<keyword evidence="10" id="KW-0862">Zinc</keyword>
<evidence type="ECO:0000256" key="6">
    <source>
        <dbReference type="ARBA" id="ARBA00022492"/>
    </source>
</evidence>
<dbReference type="GO" id="GO:0035282">
    <property type="term" value="P:segmentation"/>
    <property type="evidence" value="ECO:0007669"/>
    <property type="project" value="UniProtKB-KW"/>
</dbReference>
<keyword evidence="8" id="KW-0677">Repeat</keyword>
<proteinExistence type="inferred from homology"/>
<evidence type="ECO:0000256" key="13">
    <source>
        <dbReference type="PROSITE-ProRule" id="PRU00042"/>
    </source>
</evidence>
<feature type="region of interest" description="Disordered" evidence="14">
    <location>
        <begin position="157"/>
        <end position="191"/>
    </location>
</feature>
<dbReference type="PANTHER" id="PTHR24404:SF55">
    <property type="entry name" value="ZINC FINGER PROTEIN PEGASUS"/>
    <property type="match status" value="1"/>
</dbReference>
<sequence>MPGQVATSKNKERSGALVCLTLHPSCEMRGSPSYEMTSTCGLRPAGGGYQPPMMMEPPSPSSAWQFHSVIPKPESEERNDSGIASGSDFVSSSPGSDHSENSNIQFSSLLTSQGVAAPIPPPFYSTPVIRSNMAYHASTIPVYNEHKPLISSTVDSAATPVKGDSTMISPRGSPGSGRIQHQEESNDSEDPLRRLEMSLEKNGFLPSALSPKLSECSAEDENKSDNDPEEFDEQGLRIPKVNSHGKVKTFKCKQCDFVAITKLNFWEHSKSHIKADKLLTCTKCPFVTEYKHHLEYHLRNHTGSKPFSCTQCSYSCVNKSMLNSHLKSHSNIYQYRCSDCSYATKYCHSLKLHLRKYGHKPAMVLNPDGTPNPLPIIDVYGTRRGPKLKSQEQRPVEEQRSPQPEQVIPFPLNQFMLNAQSQLPFAAFPFFAGFPGPLANTLLMQNLEKIARERQSSVLNREEPQPVEKQPQDEVLDLSKPEEPSQNRRVPQQDDSSGDEEEDDTHTTMFSNVEVVENKEAKAKEEEMTNNNKEDFNCQFCKISFGDLVLYTMHMGYHGYKDPFTCNMCGQECNDKVSFFLHIARTPHN</sequence>
<feature type="region of interest" description="Disordered" evidence="14">
    <location>
        <begin position="456"/>
        <end position="513"/>
    </location>
</feature>
<dbReference type="GO" id="GO:0000978">
    <property type="term" value="F:RNA polymerase II cis-regulatory region sequence-specific DNA binding"/>
    <property type="evidence" value="ECO:0007669"/>
    <property type="project" value="TreeGrafter"/>
</dbReference>
<feature type="compositionally biased region" description="Low complexity" evidence="14">
    <location>
        <begin position="85"/>
        <end position="96"/>
    </location>
</feature>
<keyword evidence="11" id="KW-0238">DNA-binding</keyword>
<keyword evidence="5" id="KW-0217">Developmental protein</keyword>
<evidence type="ECO:0000256" key="11">
    <source>
        <dbReference type="ARBA" id="ARBA00023125"/>
    </source>
</evidence>
<dbReference type="InterPro" id="IPR036236">
    <property type="entry name" value="Znf_C2H2_sf"/>
</dbReference>
<dbReference type="PROSITE" id="PS50157">
    <property type="entry name" value="ZINC_FINGER_C2H2_2"/>
    <property type="match status" value="2"/>
</dbReference>
<evidence type="ECO:0000256" key="9">
    <source>
        <dbReference type="ARBA" id="ARBA00022771"/>
    </source>
</evidence>
<comment type="caution">
    <text evidence="16">The sequence shown here is derived from an EMBL/GenBank/DDBJ whole genome shotgun (WGS) entry which is preliminary data.</text>
</comment>
<evidence type="ECO:0000256" key="12">
    <source>
        <dbReference type="ARBA" id="ARBA00023242"/>
    </source>
</evidence>
<dbReference type="InterPro" id="IPR013087">
    <property type="entry name" value="Znf_C2H2_type"/>
</dbReference>
<dbReference type="OrthoDB" id="10015593at2759"/>
<evidence type="ECO:0000259" key="15">
    <source>
        <dbReference type="PROSITE" id="PS50157"/>
    </source>
</evidence>
<dbReference type="SUPFAM" id="SSF57667">
    <property type="entry name" value="beta-beta-alpha zinc fingers"/>
    <property type="match status" value="3"/>
</dbReference>
<organism evidence="16 17">
    <name type="scientific">Acanthoscelides obtectus</name>
    <name type="common">Bean weevil</name>
    <name type="synonym">Bruchus obtectus</name>
    <dbReference type="NCBI Taxonomy" id="200917"/>
    <lineage>
        <taxon>Eukaryota</taxon>
        <taxon>Metazoa</taxon>
        <taxon>Ecdysozoa</taxon>
        <taxon>Arthropoda</taxon>
        <taxon>Hexapoda</taxon>
        <taxon>Insecta</taxon>
        <taxon>Pterygota</taxon>
        <taxon>Neoptera</taxon>
        <taxon>Endopterygota</taxon>
        <taxon>Coleoptera</taxon>
        <taxon>Polyphaga</taxon>
        <taxon>Cucujiformia</taxon>
        <taxon>Chrysomeloidea</taxon>
        <taxon>Chrysomelidae</taxon>
        <taxon>Bruchinae</taxon>
        <taxon>Bruchini</taxon>
        <taxon>Acanthoscelides</taxon>
    </lineage>
</organism>
<evidence type="ECO:0000313" key="16">
    <source>
        <dbReference type="EMBL" id="CAH1995940.1"/>
    </source>
</evidence>
<dbReference type="InterPro" id="IPR050589">
    <property type="entry name" value="Ikaros_C2H2-ZF"/>
</dbReference>
<dbReference type="EMBL" id="CAKOFQ010007244">
    <property type="protein sequence ID" value="CAH1995940.1"/>
    <property type="molecule type" value="Genomic_DNA"/>
</dbReference>
<dbReference type="GO" id="GO:0008270">
    <property type="term" value="F:zinc ion binding"/>
    <property type="evidence" value="ECO:0007669"/>
    <property type="project" value="UniProtKB-KW"/>
</dbReference>
<gene>
    <name evidence="16" type="ORF">ACAOBT_LOCUS22934</name>
</gene>
<feature type="domain" description="C2H2-type" evidence="15">
    <location>
        <begin position="279"/>
        <end position="306"/>
    </location>
</feature>
<protein>
    <recommendedName>
        <fullName evidence="4">Protein hunchback</fullName>
    </recommendedName>
</protein>
<evidence type="ECO:0000256" key="3">
    <source>
        <dbReference type="ARBA" id="ARBA00007746"/>
    </source>
</evidence>
<dbReference type="GO" id="GO:0005634">
    <property type="term" value="C:nucleus"/>
    <property type="evidence" value="ECO:0007669"/>
    <property type="project" value="UniProtKB-SubCell"/>
</dbReference>
<keyword evidence="12" id="KW-0539">Nucleus</keyword>
<evidence type="ECO:0000256" key="1">
    <source>
        <dbReference type="ARBA" id="ARBA00003983"/>
    </source>
</evidence>
<comment type="function">
    <text evidence="1">Gap class segmentation protein that controls development of head structures.</text>
</comment>
<evidence type="ECO:0000256" key="8">
    <source>
        <dbReference type="ARBA" id="ARBA00022737"/>
    </source>
</evidence>
<evidence type="ECO:0000256" key="14">
    <source>
        <dbReference type="SAM" id="MobiDB-lite"/>
    </source>
</evidence>
<keyword evidence="6" id="KW-0302">Gap protein</keyword>
<dbReference type="GO" id="GO:0003700">
    <property type="term" value="F:DNA-binding transcription factor activity"/>
    <property type="evidence" value="ECO:0007669"/>
    <property type="project" value="TreeGrafter"/>
</dbReference>
<accession>A0A9P0LHY3</accession>
<dbReference type="Proteomes" id="UP001152888">
    <property type="component" value="Unassembled WGS sequence"/>
</dbReference>
<dbReference type="SMART" id="SM00355">
    <property type="entry name" value="ZnF_C2H2"/>
    <property type="match status" value="6"/>
</dbReference>
<feature type="compositionally biased region" description="Basic and acidic residues" evidence="14">
    <location>
        <begin position="389"/>
        <end position="400"/>
    </location>
</feature>
<feature type="domain" description="C2H2-type" evidence="15">
    <location>
        <begin position="307"/>
        <end position="334"/>
    </location>
</feature>
<dbReference type="PROSITE" id="PS00028">
    <property type="entry name" value="ZINC_FINGER_C2H2_1"/>
    <property type="match status" value="3"/>
</dbReference>